<organism evidence="2 3">
    <name type="scientific">Arenimonas composti TR7-09 = DSM 18010</name>
    <dbReference type="NCBI Taxonomy" id="1121013"/>
    <lineage>
        <taxon>Bacteria</taxon>
        <taxon>Pseudomonadati</taxon>
        <taxon>Pseudomonadota</taxon>
        <taxon>Gammaproteobacteria</taxon>
        <taxon>Lysobacterales</taxon>
        <taxon>Lysobacteraceae</taxon>
        <taxon>Arenimonas</taxon>
    </lineage>
</organism>
<dbReference type="STRING" id="1121013.GCA_000426365_01812"/>
<sequence length="142" mass="14874">MTRAMFAAFALALPALFAVGAAWADCPPLPAGAVELSFEVRRCTTVRAPWPDRRRLLRIEVADPGVRLLADSGEEIAAAGHDAVLVEGLRATRVLYVDAGAGAHCGEHPVGAARSATLQPACCDTLPHRGTCRLPGPVVVLD</sequence>
<evidence type="ECO:0000256" key="1">
    <source>
        <dbReference type="SAM" id="SignalP"/>
    </source>
</evidence>
<feature type="signal peptide" evidence="1">
    <location>
        <begin position="1"/>
        <end position="24"/>
    </location>
</feature>
<name>A0A091BH59_9GAMM</name>
<reference evidence="2 3" key="1">
    <citation type="submission" date="2013-09" db="EMBL/GenBank/DDBJ databases">
        <title>Genome sequencing of Arenimonas composti.</title>
        <authorList>
            <person name="Chen F."/>
            <person name="Wang G."/>
        </authorList>
    </citation>
    <scope>NUCLEOTIDE SEQUENCE [LARGE SCALE GENOMIC DNA]</scope>
    <source>
        <strain evidence="2 3">TR7-09</strain>
    </source>
</reference>
<evidence type="ECO:0000313" key="3">
    <source>
        <dbReference type="Proteomes" id="UP000029391"/>
    </source>
</evidence>
<dbReference type="EMBL" id="AWXU01000023">
    <property type="protein sequence ID" value="KFN50124.1"/>
    <property type="molecule type" value="Genomic_DNA"/>
</dbReference>
<evidence type="ECO:0000313" key="2">
    <source>
        <dbReference type="EMBL" id="KFN50124.1"/>
    </source>
</evidence>
<keyword evidence="1" id="KW-0732">Signal</keyword>
<comment type="caution">
    <text evidence="2">The sequence shown here is derived from an EMBL/GenBank/DDBJ whole genome shotgun (WGS) entry which is preliminary data.</text>
</comment>
<proteinExistence type="predicted"/>
<dbReference type="AlphaFoldDB" id="A0A091BH59"/>
<dbReference type="RefSeq" id="WP_026817043.1">
    <property type="nucleotide sequence ID" value="NZ_AWXU01000023.1"/>
</dbReference>
<accession>A0A091BH59</accession>
<protein>
    <submittedName>
        <fullName evidence="2">Uncharacterized protein</fullName>
    </submittedName>
</protein>
<keyword evidence="3" id="KW-1185">Reference proteome</keyword>
<dbReference type="Proteomes" id="UP000029391">
    <property type="component" value="Unassembled WGS sequence"/>
</dbReference>
<feature type="chain" id="PRO_5001869734" evidence="1">
    <location>
        <begin position="25"/>
        <end position="142"/>
    </location>
</feature>
<gene>
    <name evidence="2" type="ORF">P873_08090</name>
</gene>